<organism evidence="2 3">
    <name type="scientific">Zalerion maritima</name>
    <dbReference type="NCBI Taxonomy" id="339359"/>
    <lineage>
        <taxon>Eukaryota</taxon>
        <taxon>Fungi</taxon>
        <taxon>Dikarya</taxon>
        <taxon>Ascomycota</taxon>
        <taxon>Pezizomycotina</taxon>
        <taxon>Sordariomycetes</taxon>
        <taxon>Lulworthiomycetidae</taxon>
        <taxon>Lulworthiales</taxon>
        <taxon>Lulworthiaceae</taxon>
        <taxon>Zalerion</taxon>
    </lineage>
</organism>
<evidence type="ECO:0000256" key="1">
    <source>
        <dbReference type="SAM" id="SignalP"/>
    </source>
</evidence>
<dbReference type="AlphaFoldDB" id="A0AAD5RRY0"/>
<feature type="chain" id="PRO_5042112847" evidence="1">
    <location>
        <begin position="18"/>
        <end position="128"/>
    </location>
</feature>
<evidence type="ECO:0000313" key="2">
    <source>
        <dbReference type="EMBL" id="KAJ2901847.1"/>
    </source>
</evidence>
<dbReference type="EMBL" id="JAKWBI020000135">
    <property type="protein sequence ID" value="KAJ2901847.1"/>
    <property type="molecule type" value="Genomic_DNA"/>
</dbReference>
<keyword evidence="1" id="KW-0732">Signal</keyword>
<proteinExistence type="predicted"/>
<keyword evidence="3" id="KW-1185">Reference proteome</keyword>
<reference evidence="2" key="1">
    <citation type="submission" date="2022-07" db="EMBL/GenBank/DDBJ databases">
        <title>Draft genome sequence of Zalerion maritima ATCC 34329, a (micro)plastics degrading marine fungus.</title>
        <authorList>
            <person name="Paco A."/>
            <person name="Goncalves M.F.M."/>
            <person name="Rocha-Santos T.A.P."/>
            <person name="Alves A."/>
        </authorList>
    </citation>
    <scope>NUCLEOTIDE SEQUENCE</scope>
    <source>
        <strain evidence="2">ATCC 34329</strain>
    </source>
</reference>
<dbReference type="Proteomes" id="UP001201980">
    <property type="component" value="Unassembled WGS sequence"/>
</dbReference>
<dbReference type="InterPro" id="IPR036673">
    <property type="entry name" value="Cyanovirin-N_sf"/>
</dbReference>
<comment type="caution">
    <text evidence="2">The sequence shown here is derived from an EMBL/GenBank/DDBJ whole genome shotgun (WGS) entry which is preliminary data.</text>
</comment>
<feature type="signal peptide" evidence="1">
    <location>
        <begin position="1"/>
        <end position="17"/>
    </location>
</feature>
<name>A0AAD5RRY0_9PEZI</name>
<accession>A0AAD5RRY0</accession>
<dbReference type="Gene3D" id="2.30.60.10">
    <property type="entry name" value="Cyanovirin-N"/>
    <property type="match status" value="1"/>
</dbReference>
<protein>
    <submittedName>
        <fullName evidence="2">Uncharacterized protein</fullName>
    </submittedName>
</protein>
<gene>
    <name evidence="2" type="ORF">MKZ38_001326</name>
</gene>
<evidence type="ECO:0000313" key="3">
    <source>
        <dbReference type="Proteomes" id="UP001201980"/>
    </source>
</evidence>
<sequence>MMKIATVLGFLPLVALATPASYVERARAGNLQDLPITTYNITTDNPVPGSTRAVYGDRRLKWAPYGQFLARCDKGDGGVKDKDTDDPSYKRKCRDNSGGWNWSDLALKEHVVNGGGGVVDASLGVFQK</sequence>